<reference evidence="9 10" key="1">
    <citation type="journal article" date="2005" name="PLoS Biol.">
        <title>The genomes of Oryza sativa: a history of duplications.</title>
        <authorList>
            <person name="Yu J."/>
            <person name="Wang J."/>
            <person name="Lin W."/>
            <person name="Li S."/>
            <person name="Li H."/>
            <person name="Zhou J."/>
            <person name="Ni P."/>
            <person name="Dong W."/>
            <person name="Hu S."/>
            <person name="Zeng C."/>
            <person name="Zhang J."/>
            <person name="Zhang Y."/>
            <person name="Li R."/>
            <person name="Xu Z."/>
            <person name="Li S."/>
            <person name="Li X."/>
            <person name="Zheng H."/>
            <person name="Cong L."/>
            <person name="Lin L."/>
            <person name="Yin J."/>
            <person name="Geng J."/>
            <person name="Li G."/>
            <person name="Shi J."/>
            <person name="Liu J."/>
            <person name="Lv H."/>
            <person name="Li J."/>
            <person name="Wang J."/>
            <person name="Deng Y."/>
            <person name="Ran L."/>
            <person name="Shi X."/>
            <person name="Wang X."/>
            <person name="Wu Q."/>
            <person name="Li C."/>
            <person name="Ren X."/>
            <person name="Wang J."/>
            <person name="Wang X."/>
            <person name="Li D."/>
            <person name="Liu D."/>
            <person name="Zhang X."/>
            <person name="Ji Z."/>
            <person name="Zhao W."/>
            <person name="Sun Y."/>
            <person name="Zhang Z."/>
            <person name="Bao J."/>
            <person name="Han Y."/>
            <person name="Dong L."/>
            <person name="Ji J."/>
            <person name="Chen P."/>
            <person name="Wu S."/>
            <person name="Liu J."/>
            <person name="Xiao Y."/>
            <person name="Bu D."/>
            <person name="Tan J."/>
            <person name="Yang L."/>
            <person name="Ye C."/>
            <person name="Zhang J."/>
            <person name="Xu J."/>
            <person name="Zhou Y."/>
            <person name="Yu Y."/>
            <person name="Zhang B."/>
            <person name="Zhuang S."/>
            <person name="Wei H."/>
            <person name="Liu B."/>
            <person name="Lei M."/>
            <person name="Yu H."/>
            <person name="Li Y."/>
            <person name="Xu H."/>
            <person name="Wei S."/>
            <person name="He X."/>
            <person name="Fang L."/>
            <person name="Zhang Z."/>
            <person name="Zhang Y."/>
            <person name="Huang X."/>
            <person name="Su Z."/>
            <person name="Tong W."/>
            <person name="Li J."/>
            <person name="Tong Z."/>
            <person name="Li S."/>
            <person name="Ye J."/>
            <person name="Wang L."/>
            <person name="Fang L."/>
            <person name="Lei T."/>
            <person name="Chen C."/>
            <person name="Chen H."/>
            <person name="Xu Z."/>
            <person name="Li H."/>
            <person name="Huang H."/>
            <person name="Zhang F."/>
            <person name="Xu H."/>
            <person name="Li N."/>
            <person name="Zhao C."/>
            <person name="Li S."/>
            <person name="Dong L."/>
            <person name="Huang Y."/>
            <person name="Li L."/>
            <person name="Xi Y."/>
            <person name="Qi Q."/>
            <person name="Li W."/>
            <person name="Zhang B."/>
            <person name="Hu W."/>
            <person name="Zhang Y."/>
            <person name="Tian X."/>
            <person name="Jiao Y."/>
            <person name="Liang X."/>
            <person name="Jin J."/>
            <person name="Gao L."/>
            <person name="Zheng W."/>
            <person name="Hao B."/>
            <person name="Liu S."/>
            <person name="Wang W."/>
            <person name="Yuan L."/>
            <person name="Cao M."/>
            <person name="McDermott J."/>
            <person name="Samudrala R."/>
            <person name="Wang J."/>
            <person name="Wong G.K."/>
            <person name="Yang H."/>
        </authorList>
    </citation>
    <scope>NUCLEOTIDE SEQUENCE [LARGE SCALE GENOMIC DNA]</scope>
    <source>
        <strain evidence="10">cv. 93-11</strain>
    </source>
</reference>
<dbReference type="PROSITE" id="PS50053">
    <property type="entry name" value="UBIQUITIN_2"/>
    <property type="match status" value="2"/>
</dbReference>
<dbReference type="Gramene" id="BGIOSGA027531-TA">
    <property type="protein sequence ID" value="BGIOSGA027531-PA"/>
    <property type="gene ID" value="BGIOSGA027531"/>
</dbReference>
<dbReference type="STRING" id="39946.B8BBE4"/>
<organism evidence="9 10">
    <name type="scientific">Oryza sativa subsp. indica</name>
    <name type="common">Rice</name>
    <dbReference type="NCBI Taxonomy" id="39946"/>
    <lineage>
        <taxon>Eukaryota</taxon>
        <taxon>Viridiplantae</taxon>
        <taxon>Streptophyta</taxon>
        <taxon>Embryophyta</taxon>
        <taxon>Tracheophyta</taxon>
        <taxon>Spermatophyta</taxon>
        <taxon>Magnoliopsida</taxon>
        <taxon>Liliopsida</taxon>
        <taxon>Poales</taxon>
        <taxon>Poaceae</taxon>
        <taxon>BOP clade</taxon>
        <taxon>Oryzoideae</taxon>
        <taxon>Oryzeae</taxon>
        <taxon>Oryzinae</taxon>
        <taxon>Oryza</taxon>
        <taxon>Oryza sativa</taxon>
    </lineage>
</organism>
<keyword evidence="7" id="KW-0539">Nucleus</keyword>
<dbReference type="HOGENOM" id="CLU_010412_0_0_1"/>
<keyword evidence="5" id="KW-1017">Isopeptide bond</keyword>
<feature type="domain" description="Ubiquitin-like" evidence="8">
    <location>
        <begin position="165"/>
        <end position="240"/>
    </location>
</feature>
<sequence>MQIIVKTLTGITITLEVRPSDTIDDVKAKIQDKVGIRSDQQHLVDVSAGSKQLDDGGSTLADYDIHDESTLHLVQVLLGDHGEVRIVVKAIDGEIVTLGAADAIDDDHDDVEAIGGGGGGSTSLAASGLRESVWLMVRVCRMAGVFSVSNLAGVAWRVGLCALAMQIFVKTLTGKSITLEVESSDTIDNVKAKIQDKEGIPPDQQRLIFAGKQLEEGRTLADYNIQKESTLHLVLRLRGGLWACSIGSPFYLLL</sequence>
<dbReference type="CDD" id="cd01803">
    <property type="entry name" value="Ubl_ubiquitin"/>
    <property type="match status" value="1"/>
</dbReference>
<evidence type="ECO:0000256" key="2">
    <source>
        <dbReference type="ARBA" id="ARBA00004496"/>
    </source>
</evidence>
<dbReference type="Gene3D" id="3.10.20.90">
    <property type="entry name" value="Phosphatidylinositol 3-kinase Catalytic Subunit, Chain A, domain 1"/>
    <property type="match status" value="2"/>
</dbReference>
<dbReference type="InterPro" id="IPR019954">
    <property type="entry name" value="Ubiquitin_CS"/>
</dbReference>
<evidence type="ECO:0000256" key="5">
    <source>
        <dbReference type="ARBA" id="ARBA00022499"/>
    </source>
</evidence>
<comment type="subcellular location">
    <subcellularLocation>
        <location evidence="2">Cytoplasm</location>
    </subcellularLocation>
    <subcellularLocation>
        <location evidence="1">Nucleus</location>
    </subcellularLocation>
</comment>
<dbReference type="EMBL" id="CM000133">
    <property type="protein sequence ID" value="EEC83012.1"/>
    <property type="molecule type" value="Genomic_DNA"/>
</dbReference>
<protein>
    <recommendedName>
        <fullName evidence="8">Ubiquitin-like domain-containing protein</fullName>
    </recommendedName>
</protein>
<dbReference type="FunFam" id="3.10.20.90:FF:000016">
    <property type="entry name" value="Polyubiquitin 3"/>
    <property type="match status" value="1"/>
</dbReference>
<evidence type="ECO:0000256" key="6">
    <source>
        <dbReference type="ARBA" id="ARBA00022843"/>
    </source>
</evidence>
<evidence type="ECO:0000256" key="7">
    <source>
        <dbReference type="ARBA" id="ARBA00023242"/>
    </source>
</evidence>
<dbReference type="Proteomes" id="UP000007015">
    <property type="component" value="Chromosome 8"/>
</dbReference>
<dbReference type="PRINTS" id="PR00348">
    <property type="entry name" value="UBIQUITIN"/>
</dbReference>
<dbReference type="InterPro" id="IPR019956">
    <property type="entry name" value="Ubiquitin_dom"/>
</dbReference>
<dbReference type="InterPro" id="IPR029071">
    <property type="entry name" value="Ubiquitin-like_domsf"/>
</dbReference>
<keyword evidence="4" id="KW-0963">Cytoplasm</keyword>
<accession>B8BBE4</accession>
<comment type="similarity">
    <text evidence="3">Belongs to the ubiquitin family.</text>
</comment>
<dbReference type="PROSITE" id="PS00299">
    <property type="entry name" value="UBIQUITIN_1"/>
    <property type="match status" value="1"/>
</dbReference>
<evidence type="ECO:0000313" key="10">
    <source>
        <dbReference type="Proteomes" id="UP000007015"/>
    </source>
</evidence>
<dbReference type="GO" id="GO:0005634">
    <property type="term" value="C:nucleus"/>
    <property type="evidence" value="ECO:0007669"/>
    <property type="project" value="UniProtKB-SubCell"/>
</dbReference>
<dbReference type="SUPFAM" id="SSF54236">
    <property type="entry name" value="Ubiquitin-like"/>
    <property type="match status" value="2"/>
</dbReference>
<dbReference type="PANTHER" id="PTHR10666">
    <property type="entry name" value="UBIQUITIN"/>
    <property type="match status" value="1"/>
</dbReference>
<dbReference type="InterPro" id="IPR050158">
    <property type="entry name" value="Ubiquitin_ubiquitin-like"/>
</dbReference>
<dbReference type="FunFam" id="3.10.20.90:FF:000160">
    <property type="entry name" value="Polyubiquitin-C"/>
    <property type="match status" value="1"/>
</dbReference>
<proteinExistence type="inferred from homology"/>
<dbReference type="GO" id="GO:0005737">
    <property type="term" value="C:cytoplasm"/>
    <property type="evidence" value="ECO:0007669"/>
    <property type="project" value="UniProtKB-SubCell"/>
</dbReference>
<dbReference type="AlphaFoldDB" id="B8BBE4"/>
<dbReference type="InterPro" id="IPR000626">
    <property type="entry name" value="Ubiquitin-like_dom"/>
</dbReference>
<name>B8BBE4_ORYSI</name>
<evidence type="ECO:0000259" key="8">
    <source>
        <dbReference type="PROSITE" id="PS50053"/>
    </source>
</evidence>
<dbReference type="SMART" id="SM00213">
    <property type="entry name" value="UBQ"/>
    <property type="match status" value="2"/>
</dbReference>
<evidence type="ECO:0000256" key="4">
    <source>
        <dbReference type="ARBA" id="ARBA00022490"/>
    </source>
</evidence>
<evidence type="ECO:0000313" key="9">
    <source>
        <dbReference type="EMBL" id="EEC83012.1"/>
    </source>
</evidence>
<evidence type="ECO:0000256" key="1">
    <source>
        <dbReference type="ARBA" id="ARBA00004123"/>
    </source>
</evidence>
<dbReference type="Pfam" id="PF00240">
    <property type="entry name" value="ubiquitin"/>
    <property type="match status" value="2"/>
</dbReference>
<gene>
    <name evidence="9" type="ORF">OsI_28070</name>
</gene>
<keyword evidence="6" id="KW-0832">Ubl conjugation</keyword>
<evidence type="ECO:0000256" key="3">
    <source>
        <dbReference type="ARBA" id="ARBA00008430"/>
    </source>
</evidence>
<dbReference type="GO" id="GO:0003729">
    <property type="term" value="F:mRNA binding"/>
    <property type="evidence" value="ECO:0007669"/>
    <property type="project" value="UniProtKB-ARBA"/>
</dbReference>
<keyword evidence="10" id="KW-1185">Reference proteome</keyword>
<feature type="domain" description="Ubiquitin-like" evidence="8">
    <location>
        <begin position="1"/>
        <end position="80"/>
    </location>
</feature>